<keyword evidence="2" id="KW-0732">Signal</keyword>
<evidence type="ECO:0000256" key="1">
    <source>
        <dbReference type="ARBA" id="ARBA00023284"/>
    </source>
</evidence>
<evidence type="ECO:0000313" key="4">
    <source>
        <dbReference type="EMBL" id="MCO4294216.1"/>
    </source>
</evidence>
<evidence type="ECO:0000256" key="2">
    <source>
        <dbReference type="SAM" id="SignalP"/>
    </source>
</evidence>
<dbReference type="Proteomes" id="UP001155182">
    <property type="component" value="Unassembled WGS sequence"/>
</dbReference>
<dbReference type="Gene3D" id="3.40.30.10">
    <property type="entry name" value="Glutaredoxin"/>
    <property type="match status" value="1"/>
</dbReference>
<sequence>MKKAIIISILSCFLLLEVHAQSEPSGIKFFQGTVKETLAKAQQENKLVFVDCYTSWCGPCKWMEKNVFTNDTAARFYNETFVNYKLDMEKGEGIDFRKKYEVSSFPTYLFIDASGKLVHKATSRMSTMEFVSVAKKALNPKETSTAIEQKYLEGDRSPELLFKYIAILKNSNRDKAQTVYEEFIGLTTDKDLLTDKGWQLIKLYPLDEQSRLFKFLKANEAHFVAKYGSAEVKEIQTIAFVRALNGAIYGNNKEEFFRRLAIYRQDKSAKTQADAAEMELRYYIRNKDYDSFLKMARQYSQTVLKTDEFKLSFIARHCSSSTENKEVLQQACIMAKQAVDLNGKEFSNYSTYAELCFKLGNKEEALKAAQISLEVLGDENPKAQKRVEELIGKIKVM</sequence>
<dbReference type="InterPro" id="IPR011990">
    <property type="entry name" value="TPR-like_helical_dom_sf"/>
</dbReference>
<dbReference type="EMBL" id="JAMWYS010000053">
    <property type="protein sequence ID" value="MCO4294216.1"/>
    <property type="molecule type" value="Genomic_DNA"/>
</dbReference>
<dbReference type="SUPFAM" id="SSF52833">
    <property type="entry name" value="Thioredoxin-like"/>
    <property type="match status" value="1"/>
</dbReference>
<dbReference type="GO" id="GO:0015035">
    <property type="term" value="F:protein-disulfide reductase activity"/>
    <property type="evidence" value="ECO:0007669"/>
    <property type="project" value="TreeGrafter"/>
</dbReference>
<dbReference type="PROSITE" id="PS51352">
    <property type="entry name" value="THIOREDOXIN_2"/>
    <property type="match status" value="1"/>
</dbReference>
<proteinExistence type="predicted"/>
<keyword evidence="1" id="KW-0676">Redox-active center</keyword>
<feature type="domain" description="Thioredoxin" evidence="3">
    <location>
        <begin position="16"/>
        <end position="139"/>
    </location>
</feature>
<dbReference type="InterPro" id="IPR017937">
    <property type="entry name" value="Thioredoxin_CS"/>
</dbReference>
<protein>
    <submittedName>
        <fullName evidence="4">Thioredoxin family protein</fullName>
    </submittedName>
</protein>
<dbReference type="InterPro" id="IPR036249">
    <property type="entry name" value="Thioredoxin-like_sf"/>
</dbReference>
<dbReference type="AlphaFoldDB" id="A0A9X2F4M4"/>
<dbReference type="InterPro" id="IPR013766">
    <property type="entry name" value="Thioredoxin_domain"/>
</dbReference>
<reference evidence="4" key="1">
    <citation type="submission" date="2022-06" db="EMBL/GenBank/DDBJ databases">
        <title>Solitalea sp. MAHUQ-68 isolated from rhizospheric soil.</title>
        <authorList>
            <person name="Huq M.A."/>
        </authorList>
    </citation>
    <scope>NUCLEOTIDE SEQUENCE</scope>
    <source>
        <strain evidence="4">MAHUQ-68</strain>
    </source>
</reference>
<gene>
    <name evidence="4" type="ORF">NF867_15250</name>
</gene>
<accession>A0A9X2F4M4</accession>
<name>A0A9X2F4M4_9SPHI</name>
<organism evidence="4 5">
    <name type="scientific">Solitalea agri</name>
    <dbReference type="NCBI Taxonomy" id="2953739"/>
    <lineage>
        <taxon>Bacteria</taxon>
        <taxon>Pseudomonadati</taxon>
        <taxon>Bacteroidota</taxon>
        <taxon>Sphingobacteriia</taxon>
        <taxon>Sphingobacteriales</taxon>
        <taxon>Sphingobacteriaceae</taxon>
        <taxon>Solitalea</taxon>
    </lineage>
</organism>
<feature type="signal peptide" evidence="2">
    <location>
        <begin position="1"/>
        <end position="20"/>
    </location>
</feature>
<feature type="chain" id="PRO_5040968902" evidence="2">
    <location>
        <begin position="21"/>
        <end position="397"/>
    </location>
</feature>
<dbReference type="PANTHER" id="PTHR32234">
    <property type="entry name" value="THIOL:DISULFIDE INTERCHANGE PROTEIN DSBD"/>
    <property type="match status" value="1"/>
</dbReference>
<dbReference type="GO" id="GO:0006950">
    <property type="term" value="P:response to stress"/>
    <property type="evidence" value="ECO:0007669"/>
    <property type="project" value="UniProtKB-ARBA"/>
</dbReference>
<keyword evidence="5" id="KW-1185">Reference proteome</keyword>
<comment type="caution">
    <text evidence="4">The sequence shown here is derived from an EMBL/GenBank/DDBJ whole genome shotgun (WGS) entry which is preliminary data.</text>
</comment>
<evidence type="ECO:0000313" key="5">
    <source>
        <dbReference type="Proteomes" id="UP001155182"/>
    </source>
</evidence>
<dbReference type="GO" id="GO:0045454">
    <property type="term" value="P:cell redox homeostasis"/>
    <property type="evidence" value="ECO:0007669"/>
    <property type="project" value="TreeGrafter"/>
</dbReference>
<dbReference type="Gene3D" id="1.25.40.10">
    <property type="entry name" value="Tetratricopeptide repeat domain"/>
    <property type="match status" value="1"/>
</dbReference>
<evidence type="ECO:0000259" key="3">
    <source>
        <dbReference type="PROSITE" id="PS51352"/>
    </source>
</evidence>
<dbReference type="RefSeq" id="WP_252589246.1">
    <property type="nucleotide sequence ID" value="NZ_JAMWYS010000053.1"/>
</dbReference>
<dbReference type="Pfam" id="PF13899">
    <property type="entry name" value="Thioredoxin_7"/>
    <property type="match status" value="1"/>
</dbReference>
<dbReference type="PANTHER" id="PTHR32234:SF0">
    <property type="entry name" value="THIOL:DISULFIDE INTERCHANGE PROTEIN DSBD"/>
    <property type="match status" value="1"/>
</dbReference>
<dbReference type="PROSITE" id="PS00194">
    <property type="entry name" value="THIOREDOXIN_1"/>
    <property type="match status" value="1"/>
</dbReference>